<dbReference type="EC" id="3.6.3.14" evidence="4"/>
<keyword evidence="1" id="KW-0139">CF(1)</keyword>
<dbReference type="SUPFAM" id="SSF46604">
    <property type="entry name" value="Epsilon subunit of F1F0-ATP synthase C-terminal domain"/>
    <property type="match status" value="1"/>
</dbReference>
<feature type="domain" description="ATP synthase epsilon subunit C-terminal" evidence="3">
    <location>
        <begin position="13"/>
        <end position="57"/>
    </location>
</feature>
<keyword evidence="2" id="KW-0066">ATP synthesis</keyword>
<dbReference type="Gene3D" id="1.20.5.440">
    <property type="entry name" value="ATP synthase delta/epsilon subunit, C-terminal domain"/>
    <property type="match status" value="1"/>
</dbReference>
<proteinExistence type="predicted"/>
<organism evidence="4 5">
    <name type="scientific">Candidatus Kuenenbacteria bacterium CG22_combo_CG10-13_8_21_14_all_39_9</name>
    <dbReference type="NCBI Taxonomy" id="1974621"/>
    <lineage>
        <taxon>Bacteria</taxon>
        <taxon>Candidatus Kueneniibacteriota</taxon>
    </lineage>
</organism>
<dbReference type="EMBL" id="PCTN01000073">
    <property type="protein sequence ID" value="PIP75817.1"/>
    <property type="molecule type" value="Genomic_DNA"/>
</dbReference>
<reference evidence="4 5" key="1">
    <citation type="submission" date="2017-09" db="EMBL/GenBank/DDBJ databases">
        <title>Depth-based differentiation of microbial function through sediment-hosted aquifers and enrichment of novel symbionts in the deep terrestrial subsurface.</title>
        <authorList>
            <person name="Probst A.J."/>
            <person name="Ladd B."/>
            <person name="Jarett J.K."/>
            <person name="Geller-Mcgrath D.E."/>
            <person name="Sieber C.M."/>
            <person name="Emerson J.B."/>
            <person name="Anantharaman K."/>
            <person name="Thomas B.C."/>
            <person name="Malmstrom R."/>
            <person name="Stieglmeier M."/>
            <person name="Klingl A."/>
            <person name="Woyke T."/>
            <person name="Ryan C.M."/>
            <person name="Banfield J.F."/>
        </authorList>
    </citation>
    <scope>NUCLEOTIDE SEQUENCE [LARGE SCALE GENOMIC DNA]</scope>
    <source>
        <strain evidence="4">CG22_combo_CG10-13_8_21_14_all_39_9</strain>
    </source>
</reference>
<protein>
    <submittedName>
        <fullName evidence="4">F0F1 ATP synthase subunit epsilon</fullName>
        <ecNumber evidence="4">3.6.3.14</ecNumber>
    </submittedName>
</protein>
<evidence type="ECO:0000313" key="4">
    <source>
        <dbReference type="EMBL" id="PIP75817.1"/>
    </source>
</evidence>
<dbReference type="Pfam" id="PF00401">
    <property type="entry name" value="ATP-synt_DE"/>
    <property type="match status" value="1"/>
</dbReference>
<keyword evidence="4" id="KW-0378">Hydrolase</keyword>
<dbReference type="InterPro" id="IPR020547">
    <property type="entry name" value="ATP_synth_F1_esu_C"/>
</dbReference>
<evidence type="ECO:0000313" key="5">
    <source>
        <dbReference type="Proteomes" id="UP000230159"/>
    </source>
</evidence>
<evidence type="ECO:0000256" key="1">
    <source>
        <dbReference type="ARBA" id="ARBA00023196"/>
    </source>
</evidence>
<gene>
    <name evidence="4" type="primary">atpC</name>
    <name evidence="4" type="ORF">COW86_01640</name>
</gene>
<comment type="caution">
    <text evidence="4">The sequence shown here is derived from an EMBL/GenBank/DDBJ whole genome shotgun (WGS) entry which is preliminary data.</text>
</comment>
<accession>A0A2H0D0X4</accession>
<sequence>MVILADTAEYAAEIDQARAEEARAKAEKLLKEKMVDSKEYAYVAAKLQKELARLRVVRKRKN</sequence>
<evidence type="ECO:0000256" key="2">
    <source>
        <dbReference type="ARBA" id="ARBA00023310"/>
    </source>
</evidence>
<dbReference type="Proteomes" id="UP000230159">
    <property type="component" value="Unassembled WGS sequence"/>
</dbReference>
<dbReference type="GO" id="GO:0045259">
    <property type="term" value="C:proton-transporting ATP synthase complex"/>
    <property type="evidence" value="ECO:0007669"/>
    <property type="project" value="UniProtKB-KW"/>
</dbReference>
<dbReference type="GO" id="GO:0016787">
    <property type="term" value="F:hydrolase activity"/>
    <property type="evidence" value="ECO:0007669"/>
    <property type="project" value="UniProtKB-KW"/>
</dbReference>
<dbReference type="AlphaFoldDB" id="A0A2H0D0X4"/>
<feature type="non-terminal residue" evidence="4">
    <location>
        <position position="62"/>
    </location>
</feature>
<name>A0A2H0D0X4_9BACT</name>
<evidence type="ECO:0000259" key="3">
    <source>
        <dbReference type="Pfam" id="PF00401"/>
    </source>
</evidence>
<dbReference type="InterPro" id="IPR036794">
    <property type="entry name" value="ATP_F1_dsu/esu_C_sf"/>
</dbReference>
<dbReference type="GO" id="GO:0006754">
    <property type="term" value="P:ATP biosynthetic process"/>
    <property type="evidence" value="ECO:0007669"/>
    <property type="project" value="UniProtKB-KW"/>
</dbReference>